<protein>
    <submittedName>
        <fullName evidence="13">K Homology domain-containing protein</fullName>
    </submittedName>
</protein>
<evidence type="ECO:0000256" key="4">
    <source>
        <dbReference type="ARBA" id="ARBA00022730"/>
    </source>
</evidence>
<keyword evidence="7 10" id="KW-0694">RNA-binding</keyword>
<accession>A0AAF3EZZ5</accession>
<dbReference type="AlphaFoldDB" id="A0AAF3EZZ5"/>
<evidence type="ECO:0000256" key="3">
    <source>
        <dbReference type="ARBA" id="ARBA00022723"/>
    </source>
</evidence>
<dbReference type="GO" id="GO:0003735">
    <property type="term" value="F:structural constituent of ribosome"/>
    <property type="evidence" value="ECO:0007669"/>
    <property type="project" value="InterPro"/>
</dbReference>
<dbReference type="InterPro" id="IPR018267">
    <property type="entry name" value="Ribosomal_eL37_CS"/>
</dbReference>
<keyword evidence="3" id="KW-0479">Metal-binding</keyword>
<evidence type="ECO:0000256" key="7">
    <source>
        <dbReference type="ARBA" id="ARBA00022884"/>
    </source>
</evidence>
<dbReference type="InterPro" id="IPR001569">
    <property type="entry name" value="Ribosomal_eL37"/>
</dbReference>
<dbReference type="InterPro" id="IPR004087">
    <property type="entry name" value="KH_dom"/>
</dbReference>
<dbReference type="HAMAP" id="MF_00547">
    <property type="entry name" value="Ribosomal_eL37"/>
    <property type="match status" value="1"/>
</dbReference>
<evidence type="ECO:0000256" key="5">
    <source>
        <dbReference type="ARBA" id="ARBA00022771"/>
    </source>
</evidence>
<sequence>MTKGTQAFGKKHNKTHTLCRRCGRSSYHIQKHTCASCGFPAARKRTYQWSVKSIRRRTTGTGRMRHMKVVHQKFRNGFRAGTVATPKSGGVSAGVAIWLFFRRLGVKDVVTDVINSKPRYLTRYIELEPWMVGAIIGKRGYTISKLQMETKCLLRIVHYDPESALKAGNTYPYLSNYNDKDTRSSDDEDWNAEVRPKKSSVKTPFLEAYNHLLQLVQELISNTKEKRVHRKVFIPKESALHTYGLYGRNVRRIQRSTRVVVEIALEGIEAQSNGQQLPGLNGNQEEVLEGKVAVYFYGPEKNLQIAEEMLLKYVEDYYYKFGYATNQKVSLAEYDEPTVSEILERILKVHESTKDDEEF</sequence>
<dbReference type="GO" id="GO:0022625">
    <property type="term" value="C:cytosolic large ribosomal subunit"/>
    <property type="evidence" value="ECO:0007669"/>
    <property type="project" value="TreeGrafter"/>
</dbReference>
<dbReference type="GO" id="GO:0008270">
    <property type="term" value="F:zinc ion binding"/>
    <property type="evidence" value="ECO:0007669"/>
    <property type="project" value="UniProtKB-KW"/>
</dbReference>
<dbReference type="InterPro" id="IPR011331">
    <property type="entry name" value="Ribosomal_eL37/eL43"/>
</dbReference>
<dbReference type="Proteomes" id="UP000887575">
    <property type="component" value="Unassembled WGS sequence"/>
</dbReference>
<evidence type="ECO:0000256" key="1">
    <source>
        <dbReference type="ARBA" id="ARBA00003058"/>
    </source>
</evidence>
<feature type="domain" description="K Homology" evidence="11">
    <location>
        <begin position="119"/>
        <end position="221"/>
    </location>
</feature>
<organism evidence="12 13">
    <name type="scientific">Mesorhabditis belari</name>
    <dbReference type="NCBI Taxonomy" id="2138241"/>
    <lineage>
        <taxon>Eukaryota</taxon>
        <taxon>Metazoa</taxon>
        <taxon>Ecdysozoa</taxon>
        <taxon>Nematoda</taxon>
        <taxon>Chromadorea</taxon>
        <taxon>Rhabditida</taxon>
        <taxon>Rhabditina</taxon>
        <taxon>Rhabditomorpha</taxon>
        <taxon>Rhabditoidea</taxon>
        <taxon>Rhabditidae</taxon>
        <taxon>Mesorhabditinae</taxon>
        <taxon>Mesorhabditis</taxon>
    </lineage>
</organism>
<dbReference type="SUPFAM" id="SSF54791">
    <property type="entry name" value="Eukaryotic type KH-domain (KH-domain type I)"/>
    <property type="match status" value="1"/>
</dbReference>
<evidence type="ECO:0000256" key="10">
    <source>
        <dbReference type="PROSITE-ProRule" id="PRU00117"/>
    </source>
</evidence>
<evidence type="ECO:0000256" key="8">
    <source>
        <dbReference type="ARBA" id="ARBA00022980"/>
    </source>
</evidence>
<dbReference type="PANTHER" id="PTHR10768">
    <property type="entry name" value="60S RIBOSOMAL PROTEIN L37"/>
    <property type="match status" value="1"/>
</dbReference>
<feature type="domain" description="K Homology" evidence="11">
    <location>
        <begin position="226"/>
        <end position="315"/>
    </location>
</feature>
<comment type="similarity">
    <text evidence="2">Belongs to the eukaryotic ribosomal protein eL37 family.</text>
</comment>
<evidence type="ECO:0000313" key="12">
    <source>
        <dbReference type="Proteomes" id="UP000887575"/>
    </source>
</evidence>
<dbReference type="Gene3D" id="3.30.310.210">
    <property type="match status" value="1"/>
</dbReference>
<comment type="function">
    <text evidence="1">Binds to the 23S rRNA.</text>
</comment>
<proteinExistence type="inferred from homology"/>
<dbReference type="InterPro" id="IPR036612">
    <property type="entry name" value="KH_dom_type_1_sf"/>
</dbReference>
<dbReference type="SUPFAM" id="SSF57829">
    <property type="entry name" value="Zn-binding ribosomal proteins"/>
    <property type="match status" value="1"/>
</dbReference>
<evidence type="ECO:0000259" key="11">
    <source>
        <dbReference type="SMART" id="SM00322"/>
    </source>
</evidence>
<evidence type="ECO:0000256" key="6">
    <source>
        <dbReference type="ARBA" id="ARBA00022833"/>
    </source>
</evidence>
<dbReference type="WBParaSite" id="MBELARI_LOCUS19799">
    <property type="protein sequence ID" value="MBELARI_LOCUS19799"/>
    <property type="gene ID" value="MBELARI_LOCUS19799"/>
</dbReference>
<name>A0AAF3EZZ5_9BILA</name>
<dbReference type="Pfam" id="PF01907">
    <property type="entry name" value="Ribosomal_L37e"/>
    <property type="match status" value="1"/>
</dbReference>
<keyword evidence="4" id="KW-0699">rRNA-binding</keyword>
<keyword evidence="6" id="KW-0862">Zinc</keyword>
<dbReference type="InterPro" id="IPR011332">
    <property type="entry name" value="Ribosomal_zn-bd"/>
</dbReference>
<dbReference type="GO" id="GO:0006412">
    <property type="term" value="P:translation"/>
    <property type="evidence" value="ECO:0007669"/>
    <property type="project" value="InterPro"/>
</dbReference>
<dbReference type="SMART" id="SM00322">
    <property type="entry name" value="KH"/>
    <property type="match status" value="2"/>
</dbReference>
<evidence type="ECO:0000256" key="2">
    <source>
        <dbReference type="ARBA" id="ARBA00009805"/>
    </source>
</evidence>
<keyword evidence="8" id="KW-0689">Ribosomal protein</keyword>
<dbReference type="PROSITE" id="PS01077">
    <property type="entry name" value="RIBOSOMAL_L37E"/>
    <property type="match status" value="1"/>
</dbReference>
<reference evidence="13" key="1">
    <citation type="submission" date="2024-02" db="UniProtKB">
        <authorList>
            <consortium name="WormBaseParasite"/>
        </authorList>
    </citation>
    <scope>IDENTIFICATION</scope>
</reference>
<dbReference type="FunFam" id="2.20.25.30:FF:000001">
    <property type="entry name" value="Ribosomal protein L37"/>
    <property type="match status" value="1"/>
</dbReference>
<evidence type="ECO:0000256" key="9">
    <source>
        <dbReference type="ARBA" id="ARBA00023274"/>
    </source>
</evidence>
<dbReference type="PANTHER" id="PTHR10768:SF0">
    <property type="entry name" value="RIBOSOMAL PROTEIN L37"/>
    <property type="match status" value="1"/>
</dbReference>
<keyword evidence="5" id="KW-0863">Zinc-finger</keyword>
<dbReference type="Gene3D" id="2.20.25.30">
    <property type="match status" value="1"/>
</dbReference>
<evidence type="ECO:0000313" key="13">
    <source>
        <dbReference type="WBParaSite" id="MBELARI_LOCUS19799"/>
    </source>
</evidence>
<keyword evidence="9" id="KW-0687">Ribonucleoprotein</keyword>
<dbReference type="InterPro" id="IPR004088">
    <property type="entry name" value="KH_dom_type_1"/>
</dbReference>
<keyword evidence="12" id="KW-1185">Reference proteome</keyword>
<dbReference type="PROSITE" id="PS50084">
    <property type="entry name" value="KH_TYPE_1"/>
    <property type="match status" value="1"/>
</dbReference>
<dbReference type="Pfam" id="PF00013">
    <property type="entry name" value="KH_1"/>
    <property type="match status" value="1"/>
</dbReference>
<dbReference type="GO" id="GO:0019843">
    <property type="term" value="F:rRNA binding"/>
    <property type="evidence" value="ECO:0007669"/>
    <property type="project" value="UniProtKB-KW"/>
</dbReference>